<feature type="transmembrane region" description="Helical" evidence="7">
    <location>
        <begin position="187"/>
        <end position="207"/>
    </location>
</feature>
<keyword evidence="6 7" id="KW-0472">Membrane</keyword>
<dbReference type="Gene3D" id="1.10.3720.10">
    <property type="entry name" value="MetI-like"/>
    <property type="match status" value="1"/>
</dbReference>
<organism evidence="10 11">
    <name type="scientific">Ferrimicrobium acidiphilum</name>
    <dbReference type="NCBI Taxonomy" id="121039"/>
    <lineage>
        <taxon>Bacteria</taxon>
        <taxon>Bacillati</taxon>
        <taxon>Actinomycetota</taxon>
        <taxon>Acidimicrobiia</taxon>
        <taxon>Acidimicrobiales</taxon>
        <taxon>Acidimicrobiaceae</taxon>
        <taxon>Ferrimicrobium</taxon>
    </lineage>
</organism>
<evidence type="ECO:0000256" key="4">
    <source>
        <dbReference type="ARBA" id="ARBA00022692"/>
    </source>
</evidence>
<accession>A0ABV3XZS1</accession>
<dbReference type="Pfam" id="PF00528">
    <property type="entry name" value="BPD_transp_1"/>
    <property type="match status" value="1"/>
</dbReference>
<feature type="region of interest" description="Disordered" evidence="8">
    <location>
        <begin position="1"/>
        <end position="21"/>
    </location>
</feature>
<dbReference type="PROSITE" id="PS50928">
    <property type="entry name" value="ABC_TM1"/>
    <property type="match status" value="1"/>
</dbReference>
<evidence type="ECO:0000256" key="2">
    <source>
        <dbReference type="ARBA" id="ARBA00022448"/>
    </source>
</evidence>
<dbReference type="InterPro" id="IPR051393">
    <property type="entry name" value="ABC_transporter_permease"/>
</dbReference>
<evidence type="ECO:0000259" key="9">
    <source>
        <dbReference type="PROSITE" id="PS50928"/>
    </source>
</evidence>
<feature type="transmembrane region" description="Helical" evidence="7">
    <location>
        <begin position="158"/>
        <end position="175"/>
    </location>
</feature>
<dbReference type="SUPFAM" id="SSF161098">
    <property type="entry name" value="MetI-like"/>
    <property type="match status" value="1"/>
</dbReference>
<name>A0ABV3XZS1_9ACTN</name>
<comment type="caution">
    <text evidence="10">The sequence shown here is derived from an EMBL/GenBank/DDBJ whole genome shotgun (WGS) entry which is preliminary data.</text>
</comment>
<dbReference type="EMBL" id="JBFSHR010000006">
    <property type="protein sequence ID" value="MEX6428787.1"/>
    <property type="molecule type" value="Genomic_DNA"/>
</dbReference>
<keyword evidence="3" id="KW-1003">Cell membrane</keyword>
<feature type="transmembrane region" description="Helical" evidence="7">
    <location>
        <begin position="257"/>
        <end position="281"/>
    </location>
</feature>
<keyword evidence="4 7" id="KW-0812">Transmembrane</keyword>
<comment type="similarity">
    <text evidence="7">Belongs to the binding-protein-dependent transport system permease family.</text>
</comment>
<sequence length="318" mass="35002">MTVLTTSKAPAAAPPQRSGRGSLRLFKPSRRARDARIGFAMTLPGVAILFLFTLGPALYAFYLSLFSWSLLNHMHYVGLSNFGFLFTSHLFWTAVANTVTFALVVVPTQTIVALCIAVLLNQNLPAKGFFRLAFFFPAVSSSAVISIIFMWIYNKFGILNGFLSIIGIHGPNWLANPLFALKAIMIMNIWTTSGYFMVVFLSGLQAIPQNIYDASQMDGASAWQRFIHITVPLLRPTTFFVVIMGMIGTLQMFDQSFILSGGTGGPLHSTTTIVLLIYQYIFSYGKVGYGAAATVLLFVLTMGITLVVTKWLGKPIEY</sequence>
<evidence type="ECO:0000256" key="3">
    <source>
        <dbReference type="ARBA" id="ARBA00022475"/>
    </source>
</evidence>
<gene>
    <name evidence="10" type="ORF">AB6A68_02895</name>
</gene>
<feature type="transmembrane region" description="Helical" evidence="7">
    <location>
        <begin position="37"/>
        <end position="70"/>
    </location>
</feature>
<keyword evidence="2 7" id="KW-0813">Transport</keyword>
<keyword evidence="5 7" id="KW-1133">Transmembrane helix</keyword>
<dbReference type="RefSeq" id="WP_298385105.1">
    <property type="nucleotide sequence ID" value="NZ_JBFSHR010000006.1"/>
</dbReference>
<evidence type="ECO:0000256" key="6">
    <source>
        <dbReference type="ARBA" id="ARBA00023136"/>
    </source>
</evidence>
<dbReference type="InterPro" id="IPR035906">
    <property type="entry name" value="MetI-like_sf"/>
</dbReference>
<evidence type="ECO:0000256" key="8">
    <source>
        <dbReference type="SAM" id="MobiDB-lite"/>
    </source>
</evidence>
<evidence type="ECO:0000313" key="10">
    <source>
        <dbReference type="EMBL" id="MEX6428787.1"/>
    </source>
</evidence>
<protein>
    <submittedName>
        <fullName evidence="10">Carbohydrate ABC transporter permease</fullName>
    </submittedName>
</protein>
<dbReference type="PANTHER" id="PTHR30193:SF37">
    <property type="entry name" value="INNER MEMBRANE ABC TRANSPORTER PERMEASE PROTEIN YCJO"/>
    <property type="match status" value="1"/>
</dbReference>
<reference evidence="10 11" key="1">
    <citation type="submission" date="2024-07" db="EMBL/GenBank/DDBJ databases">
        <title>Draft Genome Sequence of Ferrimicrobium acidiphilum Strain YE2023, Isolated from a Pulp of Bioleach Reactor.</title>
        <authorList>
            <person name="Elkina Y.A."/>
            <person name="Bulaeva A.G."/>
            <person name="Beletsky A.V."/>
            <person name="Mardanov A.V."/>
        </authorList>
    </citation>
    <scope>NUCLEOTIDE SEQUENCE [LARGE SCALE GENOMIC DNA]</scope>
    <source>
        <strain evidence="10 11">YE2023</strain>
    </source>
</reference>
<comment type="subcellular location">
    <subcellularLocation>
        <location evidence="1 7">Cell membrane</location>
        <topology evidence="1 7">Multi-pass membrane protein</topology>
    </subcellularLocation>
</comment>
<dbReference type="Proteomes" id="UP001560267">
    <property type="component" value="Unassembled WGS sequence"/>
</dbReference>
<feature type="domain" description="ABC transmembrane type-1" evidence="9">
    <location>
        <begin position="95"/>
        <end position="308"/>
    </location>
</feature>
<evidence type="ECO:0000256" key="5">
    <source>
        <dbReference type="ARBA" id="ARBA00022989"/>
    </source>
</evidence>
<feature type="transmembrane region" description="Helical" evidence="7">
    <location>
        <begin position="90"/>
        <end position="120"/>
    </location>
</feature>
<dbReference type="PANTHER" id="PTHR30193">
    <property type="entry name" value="ABC TRANSPORTER PERMEASE PROTEIN"/>
    <property type="match status" value="1"/>
</dbReference>
<feature type="transmembrane region" description="Helical" evidence="7">
    <location>
        <begin position="287"/>
        <end position="308"/>
    </location>
</feature>
<feature type="transmembrane region" description="Helical" evidence="7">
    <location>
        <begin position="132"/>
        <end position="152"/>
    </location>
</feature>
<evidence type="ECO:0000256" key="1">
    <source>
        <dbReference type="ARBA" id="ARBA00004651"/>
    </source>
</evidence>
<dbReference type="InterPro" id="IPR000515">
    <property type="entry name" value="MetI-like"/>
</dbReference>
<keyword evidence="11" id="KW-1185">Reference proteome</keyword>
<dbReference type="CDD" id="cd06261">
    <property type="entry name" value="TM_PBP2"/>
    <property type="match status" value="1"/>
</dbReference>
<evidence type="ECO:0000313" key="11">
    <source>
        <dbReference type="Proteomes" id="UP001560267"/>
    </source>
</evidence>
<feature type="transmembrane region" description="Helical" evidence="7">
    <location>
        <begin position="227"/>
        <end position="250"/>
    </location>
</feature>
<proteinExistence type="inferred from homology"/>
<evidence type="ECO:0000256" key="7">
    <source>
        <dbReference type="RuleBase" id="RU363032"/>
    </source>
</evidence>